<dbReference type="PROSITE" id="PS51078">
    <property type="entry name" value="ICLR_ED"/>
    <property type="match status" value="1"/>
</dbReference>
<evidence type="ECO:0000256" key="2">
    <source>
        <dbReference type="ARBA" id="ARBA00023125"/>
    </source>
</evidence>
<keyword evidence="1" id="KW-0805">Transcription regulation</keyword>
<proteinExistence type="predicted"/>
<dbReference type="Pfam" id="PF09339">
    <property type="entry name" value="HTH_IclR"/>
    <property type="match status" value="1"/>
</dbReference>
<dbReference type="PANTHER" id="PTHR30136:SF35">
    <property type="entry name" value="HTH-TYPE TRANSCRIPTIONAL REGULATOR RV1719"/>
    <property type="match status" value="1"/>
</dbReference>
<evidence type="ECO:0000259" key="4">
    <source>
        <dbReference type="PROSITE" id="PS51077"/>
    </source>
</evidence>
<evidence type="ECO:0000256" key="1">
    <source>
        <dbReference type="ARBA" id="ARBA00023015"/>
    </source>
</evidence>
<name>A0ABQ6CWF4_9HYPH</name>
<dbReference type="InterPro" id="IPR014757">
    <property type="entry name" value="Tscrpt_reg_IclR_C"/>
</dbReference>
<feature type="domain" description="IclR-ED" evidence="5">
    <location>
        <begin position="76"/>
        <end position="257"/>
    </location>
</feature>
<comment type="caution">
    <text evidence="6">The sequence shown here is derived from an EMBL/GenBank/DDBJ whole genome shotgun (WGS) entry which is preliminary data.</text>
</comment>
<evidence type="ECO:0000256" key="3">
    <source>
        <dbReference type="ARBA" id="ARBA00023163"/>
    </source>
</evidence>
<evidence type="ECO:0000313" key="7">
    <source>
        <dbReference type="Proteomes" id="UP001156882"/>
    </source>
</evidence>
<dbReference type="Gene3D" id="3.30.450.40">
    <property type="match status" value="1"/>
</dbReference>
<dbReference type="Pfam" id="PF01614">
    <property type="entry name" value="IclR_C"/>
    <property type="match status" value="1"/>
</dbReference>
<dbReference type="SUPFAM" id="SSF46785">
    <property type="entry name" value="Winged helix' DNA-binding domain"/>
    <property type="match status" value="1"/>
</dbReference>
<dbReference type="RefSeq" id="WP_284317063.1">
    <property type="nucleotide sequence ID" value="NZ_BSPC01000096.1"/>
</dbReference>
<dbReference type="EMBL" id="BSPC01000096">
    <property type="protein sequence ID" value="GLS24143.1"/>
    <property type="molecule type" value="Genomic_DNA"/>
</dbReference>
<dbReference type="Gene3D" id="1.10.10.10">
    <property type="entry name" value="Winged helix-like DNA-binding domain superfamily/Winged helix DNA-binding domain"/>
    <property type="match status" value="1"/>
</dbReference>
<keyword evidence="2" id="KW-0238">DNA-binding</keyword>
<keyword evidence="3" id="KW-0804">Transcription</keyword>
<protein>
    <submittedName>
        <fullName evidence="6">IclR family transcriptional regulator</fullName>
    </submittedName>
</protein>
<evidence type="ECO:0000259" key="5">
    <source>
        <dbReference type="PROSITE" id="PS51078"/>
    </source>
</evidence>
<feature type="domain" description="HTH iclR-type" evidence="4">
    <location>
        <begin position="13"/>
        <end position="75"/>
    </location>
</feature>
<dbReference type="InterPro" id="IPR029016">
    <property type="entry name" value="GAF-like_dom_sf"/>
</dbReference>
<evidence type="ECO:0000313" key="6">
    <source>
        <dbReference type="EMBL" id="GLS24143.1"/>
    </source>
</evidence>
<dbReference type="SUPFAM" id="SSF55781">
    <property type="entry name" value="GAF domain-like"/>
    <property type="match status" value="1"/>
</dbReference>
<gene>
    <name evidence="6" type="ORF">GCM10007874_71640</name>
</gene>
<dbReference type="InterPro" id="IPR036390">
    <property type="entry name" value="WH_DNA-bd_sf"/>
</dbReference>
<accession>A0ABQ6CWF4</accession>
<dbReference type="InterPro" id="IPR036388">
    <property type="entry name" value="WH-like_DNA-bd_sf"/>
</dbReference>
<dbReference type="InterPro" id="IPR005471">
    <property type="entry name" value="Tscrpt_reg_IclR_N"/>
</dbReference>
<dbReference type="SMART" id="SM00346">
    <property type="entry name" value="HTH_ICLR"/>
    <property type="match status" value="1"/>
</dbReference>
<reference evidence="7" key="1">
    <citation type="journal article" date="2019" name="Int. J. Syst. Evol. Microbiol.">
        <title>The Global Catalogue of Microorganisms (GCM) 10K type strain sequencing project: providing services to taxonomists for standard genome sequencing and annotation.</title>
        <authorList>
            <consortium name="The Broad Institute Genomics Platform"/>
            <consortium name="The Broad Institute Genome Sequencing Center for Infectious Disease"/>
            <person name="Wu L."/>
            <person name="Ma J."/>
        </authorList>
    </citation>
    <scope>NUCLEOTIDE SEQUENCE [LARGE SCALE GENOMIC DNA]</scope>
    <source>
        <strain evidence="7">NBRC 101365</strain>
    </source>
</reference>
<keyword evidence="7" id="KW-1185">Reference proteome</keyword>
<dbReference type="PANTHER" id="PTHR30136">
    <property type="entry name" value="HELIX-TURN-HELIX TRANSCRIPTIONAL REGULATOR, ICLR FAMILY"/>
    <property type="match status" value="1"/>
</dbReference>
<organism evidence="6 7">
    <name type="scientific">Labrys miyagiensis</name>
    <dbReference type="NCBI Taxonomy" id="346912"/>
    <lineage>
        <taxon>Bacteria</taxon>
        <taxon>Pseudomonadati</taxon>
        <taxon>Pseudomonadota</taxon>
        <taxon>Alphaproteobacteria</taxon>
        <taxon>Hyphomicrobiales</taxon>
        <taxon>Xanthobacteraceae</taxon>
        <taxon>Labrys</taxon>
    </lineage>
</organism>
<dbReference type="Proteomes" id="UP001156882">
    <property type="component" value="Unassembled WGS sequence"/>
</dbReference>
<dbReference type="InterPro" id="IPR050707">
    <property type="entry name" value="HTH_MetabolicPath_Reg"/>
</dbReference>
<dbReference type="PROSITE" id="PS51077">
    <property type="entry name" value="HTH_ICLR"/>
    <property type="match status" value="1"/>
</dbReference>
<sequence length="267" mass="30229">MDAISDEGIARRTRGLDRAFEILDFLRMKREPTKPNEIAARIGAPRSSVYELVNLLLRNGILEYADGEGRVYLGRKLYFLGAAYEDHFDFMRECDKVLARIAEETRETAQLCMLDGNKYTVVRMKEGVRPFRISSDVGRAVPIPWTASGRLLLSDMSEEEILDFIPREDFRLPNGEMLDPQRFTAEVHQAGRAGEFTFNSIVDSFTHCFAVPVRGDDGRCAATLCLVSPREDGIRNREHYLQCLKTAAQSLHGIKLGVFELPARPQI</sequence>